<keyword evidence="3" id="KW-1185">Reference proteome</keyword>
<evidence type="ECO:0000256" key="1">
    <source>
        <dbReference type="ARBA" id="ARBA00010457"/>
    </source>
</evidence>
<evidence type="ECO:0000313" key="2">
    <source>
        <dbReference type="EMBL" id="AKJ13461.1"/>
    </source>
</evidence>
<name>A0ABN4GQI4_9ACTN</name>
<dbReference type="InterPro" id="IPR036423">
    <property type="entry name" value="SOD-like_Cu/Zn_dom_sf"/>
</dbReference>
<protein>
    <submittedName>
        <fullName evidence="2">Superoxide dismutase</fullName>
    </submittedName>
</protein>
<gene>
    <name evidence="2" type="ORF">ABB07_26550</name>
</gene>
<comment type="similarity">
    <text evidence="1">Belongs to the Cu-Zn superoxide dismutase family.</text>
</comment>
<dbReference type="RefSeq" id="WP_208901125.1">
    <property type="nucleotide sequence ID" value="NZ_CP011497.1"/>
</dbReference>
<organism evidence="2 3">
    <name type="scientific">Streptomyces incarnatus</name>
    <dbReference type="NCBI Taxonomy" id="665007"/>
    <lineage>
        <taxon>Bacteria</taxon>
        <taxon>Bacillati</taxon>
        <taxon>Actinomycetota</taxon>
        <taxon>Actinomycetes</taxon>
        <taxon>Kitasatosporales</taxon>
        <taxon>Streptomycetaceae</taxon>
        <taxon>Streptomyces</taxon>
    </lineage>
</organism>
<sequence>MVAAIYAGTLAAALFATGTGSPAHGGSWLNTFGVFSPPNASHTSKAVAYDQGLVPAGSRIQIRQLTKPNGVTTVELRVAGVKPNHLFGVHVHQKACGADPAAAGMHYQNQPGMDAAHTTKDNEIWLDFKSDARGKGTAVTKHSWAVRKGEAGSVVIHSEPGTKGARVACFTVPFRSTS</sequence>
<accession>A0ABN4GQI4</accession>
<proteinExistence type="inferred from homology"/>
<evidence type="ECO:0000313" key="3">
    <source>
        <dbReference type="Proteomes" id="UP000035366"/>
    </source>
</evidence>
<dbReference type="EMBL" id="CP011497">
    <property type="protein sequence ID" value="AKJ13461.1"/>
    <property type="molecule type" value="Genomic_DNA"/>
</dbReference>
<reference evidence="2 3" key="1">
    <citation type="journal article" date="2015" name="ISME J.">
        <title>Draft Genome Sequence of Streptomyces incarnatus NRRL8089, which Produces the Nucleoside Antibiotic Sinefungin.</title>
        <authorList>
            <person name="Oshima K."/>
            <person name="Hattori M."/>
            <person name="Shimizu H."/>
            <person name="Fukuda K."/>
            <person name="Nemoto M."/>
            <person name="Inagaki K."/>
            <person name="Tamura T."/>
        </authorList>
    </citation>
    <scope>NUCLEOTIDE SEQUENCE [LARGE SCALE GENOMIC DNA]</scope>
    <source>
        <strain evidence="2 3">NRRL 8089</strain>
    </source>
</reference>
<dbReference type="Gene3D" id="2.60.40.200">
    <property type="entry name" value="Superoxide dismutase, copper/zinc binding domain"/>
    <property type="match status" value="1"/>
</dbReference>
<dbReference type="SUPFAM" id="SSF49329">
    <property type="entry name" value="Cu,Zn superoxide dismutase-like"/>
    <property type="match status" value="1"/>
</dbReference>
<dbReference type="Proteomes" id="UP000035366">
    <property type="component" value="Chromosome"/>
</dbReference>